<proteinExistence type="predicted"/>
<dbReference type="RefSeq" id="WP_038688542.1">
    <property type="nucleotide sequence ID" value="NZ_CP006986.1"/>
</dbReference>
<dbReference type="OrthoDB" id="8410984at2"/>
<evidence type="ECO:0000313" key="2">
    <source>
        <dbReference type="Proteomes" id="UP000027180"/>
    </source>
</evidence>
<protein>
    <submittedName>
        <fullName evidence="1">Uncharacterized protein</fullName>
    </submittedName>
</protein>
<dbReference type="EMBL" id="CP006986">
    <property type="protein sequence ID" value="AIC27062.1"/>
    <property type="molecule type" value="Genomic_DNA"/>
</dbReference>
<dbReference type="HOGENOM" id="CLU_1033952_0_0_5"/>
<gene>
    <name evidence="1" type="ORF">IE4771_CH01945</name>
</gene>
<reference evidence="1 2" key="1">
    <citation type="submission" date="2013-12" db="EMBL/GenBank/DDBJ databases">
        <title>Complete genome sequence of Rhizobium etli bv. mimosae IE4771.</title>
        <authorList>
            <person name="Bustos P."/>
            <person name="Santamaria R.I."/>
            <person name="Lozano L."/>
            <person name="Ormeno-Orrillo E."/>
            <person name="Rogel M.A."/>
            <person name="Romero D."/>
            <person name="Cevallos M.A."/>
            <person name="Martinez-Romero E."/>
            <person name="Gonzalez V."/>
        </authorList>
    </citation>
    <scope>NUCLEOTIDE SEQUENCE [LARGE SCALE GENOMIC DNA]</scope>
    <source>
        <strain evidence="1 2">IE4771</strain>
    </source>
</reference>
<accession>A0A060HZR9</accession>
<sequence length="269" mass="29580">MKFTLKKRYAFAIGILPGLLAFAVLRRVVWAFQSQPSGKVVNDAITAIGSLKWFDTTLVGGLVAVGAAYVSVRAVRDQIRQVADVEADRINAKRTAARAVLPVTLSTICDYAATCARMTHDLLPHCQRGRLPDECKLPEFPELPSSSISVIKEIVEYVEPHHRMVFAELASSMQVQRSRLRNMSKDIAGGFGAKESELLQYVVDALEVHARATALFAYARFEPGAVPENIEPGRIGGSIHSAGIFSRFEQQIAEAAARHEGFILFKLRT</sequence>
<dbReference type="Proteomes" id="UP000027180">
    <property type="component" value="Chromosome"/>
</dbReference>
<dbReference type="KEGG" id="rei:IE4771_CH01945"/>
<name>A0A060HZR9_RHIET</name>
<organism evidence="1 2">
    <name type="scientific">Rhizobium etli bv. mimosae str. IE4771</name>
    <dbReference type="NCBI Taxonomy" id="1432050"/>
    <lineage>
        <taxon>Bacteria</taxon>
        <taxon>Pseudomonadati</taxon>
        <taxon>Pseudomonadota</taxon>
        <taxon>Alphaproteobacteria</taxon>
        <taxon>Hyphomicrobiales</taxon>
        <taxon>Rhizobiaceae</taxon>
        <taxon>Rhizobium/Agrobacterium group</taxon>
        <taxon>Rhizobium</taxon>
    </lineage>
</organism>
<dbReference type="AlphaFoldDB" id="A0A060HZR9"/>
<evidence type="ECO:0000313" key="1">
    <source>
        <dbReference type="EMBL" id="AIC27062.1"/>
    </source>
</evidence>